<dbReference type="InterPro" id="IPR050651">
    <property type="entry name" value="Plant_Cytochrome_P450_Monoox"/>
</dbReference>
<dbReference type="GO" id="GO:0016020">
    <property type="term" value="C:membrane"/>
    <property type="evidence" value="ECO:0007669"/>
    <property type="project" value="UniProtKB-SubCell"/>
</dbReference>
<keyword evidence="13" id="KW-1185">Reference proteome</keyword>
<evidence type="ECO:0000256" key="10">
    <source>
        <dbReference type="ARBA" id="ARBA00023136"/>
    </source>
</evidence>
<evidence type="ECO:0000256" key="9">
    <source>
        <dbReference type="ARBA" id="ARBA00023033"/>
    </source>
</evidence>
<dbReference type="OrthoDB" id="2789670at2759"/>
<evidence type="ECO:0000256" key="1">
    <source>
        <dbReference type="ARBA" id="ARBA00001971"/>
    </source>
</evidence>
<dbReference type="GO" id="GO:0005506">
    <property type="term" value="F:iron ion binding"/>
    <property type="evidence" value="ECO:0007669"/>
    <property type="project" value="InterPro"/>
</dbReference>
<reference evidence="12 13" key="1">
    <citation type="journal article" date="2018" name="Mol. Plant">
        <title>The genome of Artemisia annua provides insight into the evolution of Asteraceae family and artemisinin biosynthesis.</title>
        <authorList>
            <person name="Shen Q."/>
            <person name="Zhang L."/>
            <person name="Liao Z."/>
            <person name="Wang S."/>
            <person name="Yan T."/>
            <person name="Shi P."/>
            <person name="Liu M."/>
            <person name="Fu X."/>
            <person name="Pan Q."/>
            <person name="Wang Y."/>
            <person name="Lv Z."/>
            <person name="Lu X."/>
            <person name="Zhang F."/>
            <person name="Jiang W."/>
            <person name="Ma Y."/>
            <person name="Chen M."/>
            <person name="Hao X."/>
            <person name="Li L."/>
            <person name="Tang Y."/>
            <person name="Lv G."/>
            <person name="Zhou Y."/>
            <person name="Sun X."/>
            <person name="Brodelius P.E."/>
            <person name="Rose J.K.C."/>
            <person name="Tang K."/>
        </authorList>
    </citation>
    <scope>NUCLEOTIDE SEQUENCE [LARGE SCALE GENOMIC DNA]</scope>
    <source>
        <strain evidence="13">cv. Huhao1</strain>
        <tissue evidence="12">Leaf</tissue>
    </source>
</reference>
<dbReference type="PANTHER" id="PTHR47947">
    <property type="entry name" value="CYTOCHROME P450 82C3-RELATED"/>
    <property type="match status" value="1"/>
</dbReference>
<evidence type="ECO:0000256" key="2">
    <source>
        <dbReference type="ARBA" id="ARBA00004370"/>
    </source>
</evidence>
<evidence type="ECO:0000256" key="11">
    <source>
        <dbReference type="PIRSR" id="PIRSR602401-1"/>
    </source>
</evidence>
<keyword evidence="5 11" id="KW-0479">Metal-binding</keyword>
<dbReference type="SUPFAM" id="SSF48264">
    <property type="entry name" value="Cytochrome P450"/>
    <property type="match status" value="1"/>
</dbReference>
<keyword evidence="3 11" id="KW-0349">Heme</keyword>
<dbReference type="Pfam" id="PF00067">
    <property type="entry name" value="p450"/>
    <property type="match status" value="2"/>
</dbReference>
<evidence type="ECO:0000256" key="6">
    <source>
        <dbReference type="ARBA" id="ARBA00022989"/>
    </source>
</evidence>
<dbReference type="STRING" id="35608.A0A2U1NYC9"/>
<keyword evidence="9" id="KW-0503">Monooxygenase</keyword>
<dbReference type="InterPro" id="IPR036396">
    <property type="entry name" value="Cyt_P450_sf"/>
</dbReference>
<dbReference type="PRINTS" id="PR00385">
    <property type="entry name" value="P450"/>
</dbReference>
<evidence type="ECO:0000256" key="7">
    <source>
        <dbReference type="ARBA" id="ARBA00023002"/>
    </source>
</evidence>
<dbReference type="Gene3D" id="1.10.630.10">
    <property type="entry name" value="Cytochrome P450"/>
    <property type="match status" value="2"/>
</dbReference>
<dbReference type="GO" id="GO:0004497">
    <property type="term" value="F:monooxygenase activity"/>
    <property type="evidence" value="ECO:0007669"/>
    <property type="project" value="UniProtKB-KW"/>
</dbReference>
<dbReference type="InterPro" id="IPR001128">
    <property type="entry name" value="Cyt_P450"/>
</dbReference>
<proteinExistence type="predicted"/>
<dbReference type="PRINTS" id="PR00463">
    <property type="entry name" value="EP450I"/>
</dbReference>
<evidence type="ECO:0000313" key="13">
    <source>
        <dbReference type="Proteomes" id="UP000245207"/>
    </source>
</evidence>
<keyword evidence="8 11" id="KW-0408">Iron</keyword>
<gene>
    <name evidence="12" type="ORF">CTI12_AA214460</name>
</gene>
<evidence type="ECO:0000313" key="12">
    <source>
        <dbReference type="EMBL" id="PWA78519.1"/>
    </source>
</evidence>
<keyword evidence="4" id="KW-0812">Transmembrane</keyword>
<dbReference type="GO" id="GO:0016705">
    <property type="term" value="F:oxidoreductase activity, acting on paired donors, with incorporation or reduction of molecular oxygen"/>
    <property type="evidence" value="ECO:0007669"/>
    <property type="project" value="InterPro"/>
</dbReference>
<keyword evidence="7" id="KW-0560">Oxidoreductase</keyword>
<keyword evidence="10" id="KW-0472">Membrane</keyword>
<dbReference type="EMBL" id="PKPP01001975">
    <property type="protein sequence ID" value="PWA78519.1"/>
    <property type="molecule type" value="Genomic_DNA"/>
</dbReference>
<comment type="caution">
    <text evidence="12">The sequence shown here is derived from an EMBL/GenBank/DDBJ whole genome shotgun (WGS) entry which is preliminary data.</text>
</comment>
<evidence type="ECO:0000256" key="4">
    <source>
        <dbReference type="ARBA" id="ARBA00022692"/>
    </source>
</evidence>
<dbReference type="PANTHER" id="PTHR47947:SF26">
    <property type="entry name" value="CYTOCHROME P450"/>
    <property type="match status" value="1"/>
</dbReference>
<dbReference type="Proteomes" id="UP000245207">
    <property type="component" value="Unassembled WGS sequence"/>
</dbReference>
<keyword evidence="6" id="KW-1133">Transmembrane helix</keyword>
<comment type="subcellular location">
    <subcellularLocation>
        <location evidence="2">Membrane</location>
    </subcellularLocation>
</comment>
<feature type="binding site" description="axial binding residue" evidence="11">
    <location>
        <position position="343"/>
    </location>
    <ligand>
        <name>heme</name>
        <dbReference type="ChEBI" id="CHEBI:30413"/>
    </ligand>
    <ligandPart>
        <name>Fe</name>
        <dbReference type="ChEBI" id="CHEBI:18248"/>
    </ligandPart>
</feature>
<protein>
    <submittedName>
        <fullName evidence="12">Cytochrome P450</fullName>
    </submittedName>
</protein>
<accession>A0A2U1NYC9</accession>
<evidence type="ECO:0000256" key="8">
    <source>
        <dbReference type="ARBA" id="ARBA00023004"/>
    </source>
</evidence>
<dbReference type="GO" id="GO:0020037">
    <property type="term" value="F:heme binding"/>
    <property type="evidence" value="ECO:0007669"/>
    <property type="project" value="InterPro"/>
</dbReference>
<comment type="cofactor">
    <cofactor evidence="1 11">
        <name>heme</name>
        <dbReference type="ChEBI" id="CHEBI:30413"/>
    </cofactor>
</comment>
<name>A0A2U1NYC9_ARTAN</name>
<evidence type="ECO:0000256" key="3">
    <source>
        <dbReference type="ARBA" id="ARBA00022617"/>
    </source>
</evidence>
<dbReference type="AlphaFoldDB" id="A0A2U1NYC9"/>
<organism evidence="12 13">
    <name type="scientific">Artemisia annua</name>
    <name type="common">Sweet wormwood</name>
    <dbReference type="NCBI Taxonomy" id="35608"/>
    <lineage>
        <taxon>Eukaryota</taxon>
        <taxon>Viridiplantae</taxon>
        <taxon>Streptophyta</taxon>
        <taxon>Embryophyta</taxon>
        <taxon>Tracheophyta</taxon>
        <taxon>Spermatophyta</taxon>
        <taxon>Magnoliopsida</taxon>
        <taxon>eudicotyledons</taxon>
        <taxon>Gunneridae</taxon>
        <taxon>Pentapetalae</taxon>
        <taxon>asterids</taxon>
        <taxon>campanulids</taxon>
        <taxon>Asterales</taxon>
        <taxon>Asteraceae</taxon>
        <taxon>Asteroideae</taxon>
        <taxon>Anthemideae</taxon>
        <taxon>Artemisiinae</taxon>
        <taxon>Artemisia</taxon>
    </lineage>
</organism>
<evidence type="ECO:0000256" key="5">
    <source>
        <dbReference type="ARBA" id="ARBA00022723"/>
    </source>
</evidence>
<dbReference type="InterPro" id="IPR002401">
    <property type="entry name" value="Cyt_P450_E_grp-I"/>
</dbReference>
<sequence>MIRNGVNKSNMVPKAAGSWPIIGHMYLLTGSQVPHKVLGSMADKFGPIFTIKLGLQQVIVVIVVNNSEMAKECLITKGKVFASRPKAMVIELMGYNYAHVRVSEVNKSITDMHTTWKTNKGSPGMVKIDMKQWFKDLVMNIIARMLFGDQFSHSQQNGDEFKKVIIQFNELLGVLVPSDVIPGLRWLDLGGYEKMMKKTAKKMDAATDTTIVAITWALTLLVNNPIVLEKAQKELKNHVGADRIVDESILKNLVYLQAIIKETMRLYPHAPLSLLRESIEDCTVGGYTVPKGTRLLVNIWKIQHDPHRWTNPFEFQPEKFMISNKVNGQHLRLIPFSSRRRMCPGKHFAIEVLLLIFANIIHVFEFKNPSGDKIDMTESHGLANLKPTPLELLVAPRLLPNLSVYDSTTGTSDCHPLVYMQPMLDAHVDVCSYKSLNIELV</sequence>